<dbReference type="Proteomes" id="UP000886129">
    <property type="component" value="Unassembled WGS sequence"/>
</dbReference>
<dbReference type="SUPFAM" id="SSF56784">
    <property type="entry name" value="HAD-like"/>
    <property type="match status" value="1"/>
</dbReference>
<keyword evidence="2" id="KW-0812">Transmembrane</keyword>
<accession>A0A7C5DVK4</accession>
<keyword evidence="2" id="KW-0472">Membrane</keyword>
<protein>
    <submittedName>
        <fullName evidence="3">Heavy metal translocating P-type ATPase</fullName>
    </submittedName>
</protein>
<proteinExistence type="inferred from homology"/>
<evidence type="ECO:0000256" key="2">
    <source>
        <dbReference type="SAM" id="Phobius"/>
    </source>
</evidence>
<name>A0A7C5DVK4_9BACT</name>
<evidence type="ECO:0000256" key="1">
    <source>
        <dbReference type="ARBA" id="ARBA00006024"/>
    </source>
</evidence>
<dbReference type="AlphaFoldDB" id="A0A7C5DVK4"/>
<organism evidence="3">
    <name type="scientific">Kosmotoga arenicorallina</name>
    <dbReference type="NCBI Taxonomy" id="688066"/>
    <lineage>
        <taxon>Bacteria</taxon>
        <taxon>Thermotogati</taxon>
        <taxon>Thermotogota</taxon>
        <taxon>Thermotogae</taxon>
        <taxon>Kosmotogales</taxon>
        <taxon>Kosmotogaceae</taxon>
        <taxon>Kosmotoga</taxon>
    </lineage>
</organism>
<feature type="transmembrane region" description="Helical" evidence="2">
    <location>
        <begin position="48"/>
        <end position="68"/>
    </location>
</feature>
<reference evidence="3" key="1">
    <citation type="journal article" date="2020" name="mSystems">
        <title>Genome- and Community-Level Interaction Insights into Carbon Utilization and Element Cycling Functions of Hydrothermarchaeota in Hydrothermal Sediment.</title>
        <authorList>
            <person name="Zhou Z."/>
            <person name="Liu Y."/>
            <person name="Xu W."/>
            <person name="Pan J."/>
            <person name="Luo Z.H."/>
            <person name="Li M."/>
        </authorList>
    </citation>
    <scope>NUCLEOTIDE SEQUENCE [LARGE SCALE GENOMIC DNA]</scope>
    <source>
        <strain evidence="3">HyVt-80</strain>
    </source>
</reference>
<gene>
    <name evidence="3" type="ORF">ENL26_03980</name>
</gene>
<dbReference type="PANTHER" id="PTHR48085">
    <property type="entry name" value="CADMIUM/ZINC-TRANSPORTING ATPASE HMA2-RELATED"/>
    <property type="match status" value="1"/>
</dbReference>
<dbReference type="GO" id="GO:0015086">
    <property type="term" value="F:cadmium ion transmembrane transporter activity"/>
    <property type="evidence" value="ECO:0007669"/>
    <property type="project" value="TreeGrafter"/>
</dbReference>
<dbReference type="GO" id="GO:0016020">
    <property type="term" value="C:membrane"/>
    <property type="evidence" value="ECO:0007669"/>
    <property type="project" value="TreeGrafter"/>
</dbReference>
<feature type="non-terminal residue" evidence="3">
    <location>
        <position position="1"/>
    </location>
</feature>
<dbReference type="InterPro" id="IPR036412">
    <property type="entry name" value="HAD-like_sf"/>
</dbReference>
<dbReference type="InterPro" id="IPR051014">
    <property type="entry name" value="Cation_Transport_ATPase_IB"/>
</dbReference>
<keyword evidence="2" id="KW-1133">Transmembrane helix</keyword>
<dbReference type="PANTHER" id="PTHR48085:SF5">
    <property type="entry name" value="CADMIUM_ZINC-TRANSPORTING ATPASE HMA4-RELATED"/>
    <property type="match status" value="1"/>
</dbReference>
<comment type="caution">
    <text evidence="3">The sequence shown here is derived from an EMBL/GenBank/DDBJ whole genome shotgun (WGS) entry which is preliminary data.</text>
</comment>
<dbReference type="EMBL" id="DRTH01000239">
    <property type="protein sequence ID" value="HHF08905.1"/>
    <property type="molecule type" value="Genomic_DNA"/>
</dbReference>
<evidence type="ECO:0000313" key="3">
    <source>
        <dbReference type="EMBL" id="HHF08905.1"/>
    </source>
</evidence>
<sequence>VVIMDDKPSKLSQAMKTASFTHNIIWQNILFALGVKGLFIALGTVGQATMWEAVFADVGVALLAVLNATRVLKVSKGK</sequence>
<comment type="similarity">
    <text evidence="1">Belongs to the cation transport ATPase (P-type) (TC 3.A.3) family. Type IB subfamily.</text>
</comment>
<feature type="transmembrane region" description="Helical" evidence="2">
    <location>
        <begin position="20"/>
        <end position="42"/>
    </location>
</feature>